<proteinExistence type="predicted"/>
<comment type="cofactor">
    <cofactor evidence="1">
        <name>a divalent metal cation</name>
        <dbReference type="ChEBI" id="CHEBI:60240"/>
    </cofactor>
</comment>
<accession>A0A820AG91</accession>
<evidence type="ECO:0000313" key="4">
    <source>
        <dbReference type="EMBL" id="CAF4192745.1"/>
    </source>
</evidence>
<organism evidence="4 5">
    <name type="scientific">Rotaria sordida</name>
    <dbReference type="NCBI Taxonomy" id="392033"/>
    <lineage>
        <taxon>Eukaryota</taxon>
        <taxon>Metazoa</taxon>
        <taxon>Spiralia</taxon>
        <taxon>Gnathifera</taxon>
        <taxon>Rotifera</taxon>
        <taxon>Eurotatoria</taxon>
        <taxon>Bdelloidea</taxon>
        <taxon>Philodinida</taxon>
        <taxon>Philodinidae</taxon>
        <taxon>Rotaria</taxon>
    </lineage>
</organism>
<name>A0A820AG91_9BILA</name>
<evidence type="ECO:0000313" key="5">
    <source>
        <dbReference type="Proteomes" id="UP000663874"/>
    </source>
</evidence>
<feature type="domain" description="DDE Tnp4" evidence="3">
    <location>
        <begin position="403"/>
        <end position="473"/>
    </location>
</feature>
<sequence length="677" mass="77572">MTDNRLNIYLHDRIISISSMATSASFSCRLFWETNSHNSDACYTCSKKFRSGERKRHLELDVTVCAACHRSHAHFLSSTSDLEDGSVMHVDIHNDHVVSDVATQTDFDFFGQGTSSLATTTPPSIIEQESVATAFDIDTIRLPFFRISKSSARCFVCPKYFVDSSYASTKICDSIRATAFINHHIFIPENSHCCSNHIDATDLKSSAYDSIRKCYDKTCLIKINDLMEMLEKLKVELKKHISIQEETFARPPIDFDNPSRLTIYDYQILTGLSLEQFDDLCGSIPNSSLYNTNNRSTRMAIGALLMKLRLALTHETLAVLLGFSDRITVHNILQSARAALMKHLIPKYLGFEHISRRTLIEQRTRPLAKILLADNNDDKAILVLDSTYVYRQIPQLASFSLGYKTYMPKFLNKKQNQFSTSEANENRLTTKVRWIVESTNGRIKQWRIFDKVMYNTLIPSIGDFFSIVCAIINRFTSTFISDTSKDQVIAEKMLQLLQQSNELKQYIDSLKDDSDRNIKWYNLDAARALNDFPIFSYQNLMDLTLGIYQLKQSKSYVIEHLNPNGEYYVKISNQERDLLRARIQSRHSKSEKHNLWIKYSVNNVEGWYCSCIGGARVVGCCSHISSVIWYLSYARFDPQELRQHSIGYLDELIDAPDYEIDSSDDESDDSNILYSLA</sequence>
<evidence type="ECO:0000256" key="2">
    <source>
        <dbReference type="ARBA" id="ARBA00022723"/>
    </source>
</evidence>
<gene>
    <name evidence="4" type="ORF">FNK824_LOCUS35839</name>
</gene>
<keyword evidence="2" id="KW-0479">Metal-binding</keyword>
<evidence type="ECO:0000259" key="3">
    <source>
        <dbReference type="Pfam" id="PF13359"/>
    </source>
</evidence>
<dbReference type="Pfam" id="PF13359">
    <property type="entry name" value="DDE_Tnp_4"/>
    <property type="match status" value="1"/>
</dbReference>
<protein>
    <recommendedName>
        <fullName evidence="3">DDE Tnp4 domain-containing protein</fullName>
    </recommendedName>
</protein>
<dbReference type="InterPro" id="IPR027806">
    <property type="entry name" value="HARBI1_dom"/>
</dbReference>
<dbReference type="GO" id="GO:0046872">
    <property type="term" value="F:metal ion binding"/>
    <property type="evidence" value="ECO:0007669"/>
    <property type="project" value="UniProtKB-KW"/>
</dbReference>
<comment type="caution">
    <text evidence="4">The sequence shown here is derived from an EMBL/GenBank/DDBJ whole genome shotgun (WGS) entry which is preliminary data.</text>
</comment>
<dbReference type="PROSITE" id="PS51257">
    <property type="entry name" value="PROKAR_LIPOPROTEIN"/>
    <property type="match status" value="1"/>
</dbReference>
<dbReference type="AlphaFoldDB" id="A0A820AG91"/>
<evidence type="ECO:0000256" key="1">
    <source>
        <dbReference type="ARBA" id="ARBA00001968"/>
    </source>
</evidence>
<dbReference type="EMBL" id="CAJOBE010015717">
    <property type="protein sequence ID" value="CAF4192745.1"/>
    <property type="molecule type" value="Genomic_DNA"/>
</dbReference>
<dbReference type="Proteomes" id="UP000663874">
    <property type="component" value="Unassembled WGS sequence"/>
</dbReference>
<reference evidence="4" key="1">
    <citation type="submission" date="2021-02" db="EMBL/GenBank/DDBJ databases">
        <authorList>
            <person name="Nowell W R."/>
        </authorList>
    </citation>
    <scope>NUCLEOTIDE SEQUENCE</scope>
</reference>